<accession>A0AAX6MVY1</accession>
<comment type="caution">
    <text evidence="2">The sequence shown here is derived from an EMBL/GenBank/DDBJ whole genome shotgun (WGS) entry which is preliminary data.</text>
</comment>
<dbReference type="InterPro" id="IPR010730">
    <property type="entry name" value="HET"/>
</dbReference>
<proteinExistence type="predicted"/>
<gene>
    <name evidence="2" type="ORF">Daesc_001955</name>
</gene>
<dbReference type="Pfam" id="PF06985">
    <property type="entry name" value="HET"/>
    <property type="match status" value="1"/>
</dbReference>
<protein>
    <recommendedName>
        <fullName evidence="1">Heterokaryon incompatibility domain-containing protein</fullName>
    </recommendedName>
</protein>
<dbReference type="PANTHER" id="PTHR33112">
    <property type="entry name" value="DOMAIN PROTEIN, PUTATIVE-RELATED"/>
    <property type="match status" value="1"/>
</dbReference>
<evidence type="ECO:0000313" key="2">
    <source>
        <dbReference type="EMBL" id="KAK6956676.1"/>
    </source>
</evidence>
<dbReference type="AlphaFoldDB" id="A0AAX6MVY1"/>
<reference evidence="2 3" key="1">
    <citation type="journal article" date="2024" name="Front Chem Biol">
        <title>Unveiling the potential of Daldinia eschscholtzii MFLUCC 19-0629 through bioactivity and bioinformatics studies for enhanced sustainable agriculture production.</title>
        <authorList>
            <person name="Brooks S."/>
            <person name="Weaver J.A."/>
            <person name="Klomchit A."/>
            <person name="Alharthi S.A."/>
            <person name="Onlamun T."/>
            <person name="Nurani R."/>
            <person name="Vong T.K."/>
            <person name="Alberti F."/>
            <person name="Greco C."/>
        </authorList>
    </citation>
    <scope>NUCLEOTIDE SEQUENCE [LARGE SCALE GENOMIC DNA]</scope>
    <source>
        <strain evidence="2">MFLUCC 19-0629</strain>
    </source>
</reference>
<feature type="domain" description="Heterokaryon incompatibility" evidence="1">
    <location>
        <begin position="214"/>
        <end position="367"/>
    </location>
</feature>
<dbReference type="EMBL" id="JBANMG010000002">
    <property type="protein sequence ID" value="KAK6956676.1"/>
    <property type="molecule type" value="Genomic_DNA"/>
</dbReference>
<dbReference type="PANTHER" id="PTHR33112:SF10">
    <property type="entry name" value="TOL"/>
    <property type="match status" value="1"/>
</dbReference>
<name>A0AAX6MVY1_9PEZI</name>
<keyword evidence="3" id="KW-1185">Reference proteome</keyword>
<dbReference type="Proteomes" id="UP001369815">
    <property type="component" value="Unassembled WGS sequence"/>
</dbReference>
<evidence type="ECO:0000259" key="1">
    <source>
        <dbReference type="Pfam" id="PF06985"/>
    </source>
</evidence>
<evidence type="ECO:0000313" key="3">
    <source>
        <dbReference type="Proteomes" id="UP001369815"/>
    </source>
</evidence>
<sequence length="685" mass="78615">MLCNVCREGLEGIWDPENSRRLGLFKDFPDILRDYFQDVEDENYDEELSKLNLQGVEQYIFGHHVNYDSLVRSQELGCVLCNVFDQFNDRDDIHPALADLGYYSVFQVILPRSNRPRPEMVILSGEMLEKFTHEMVAHDENDHVNSAISHSTSDPQTWALVQTWVDRCLNGHQLCCREAAELFSPTRLLELHHVGDEKTFRLVLRGEFDPRERYVTLSHCWGPEPAEKKLRLLKNKQEVLRNGLPVAILPRTFRDAFEVIERLGIRYLWIDRLCIIQDSKEDWQAEASIMGPVYSHGLLNIAALGATDDQSGCFFNRDPMLVAPTIIDLSSHGDNIAAFYRFEAEEESWRKDFEGEPLISRAWVLQERVLSTRNLYFGSKQVFWECFEMHCCETMPNTWMGGLEPSTKSTFIPGSKKYPWKSLINPQKKGSVIPITSWQNAVENYSKCNLTLPSDKLVALSGLAKRMGNAMKSSGLSDYTYLAGLWKHTLPETLLWIPKTNCRRVPSYRAPSWSWASLDGDVSFGRTECRRWNVDVLKAKTIPGRDDVTAELTSGFLILRGYTCATRNLKQLKTQPGERSTYKIGSLHHPETGVKLDFGDRRAMLEFDTLDEIYEDVVILIFGFRPCKPFSVVMIQGLALVPVDGYQFSYRRVGCVFLEETVDFDDPDFEKDIYSELPLQTITII</sequence>
<organism evidence="2 3">
    <name type="scientific">Daldinia eschscholtzii</name>
    <dbReference type="NCBI Taxonomy" id="292717"/>
    <lineage>
        <taxon>Eukaryota</taxon>
        <taxon>Fungi</taxon>
        <taxon>Dikarya</taxon>
        <taxon>Ascomycota</taxon>
        <taxon>Pezizomycotina</taxon>
        <taxon>Sordariomycetes</taxon>
        <taxon>Xylariomycetidae</taxon>
        <taxon>Xylariales</taxon>
        <taxon>Hypoxylaceae</taxon>
        <taxon>Daldinia</taxon>
    </lineage>
</organism>